<comment type="caution">
    <text evidence="6">The sequence shown here is derived from an EMBL/GenBank/DDBJ whole genome shotgun (WGS) entry which is preliminary data.</text>
</comment>
<evidence type="ECO:0000313" key="6">
    <source>
        <dbReference type="EMBL" id="TKC92291.1"/>
    </source>
</evidence>
<dbReference type="OrthoDB" id="5298892at2"/>
<sequence length="253" mass="26511">MSTKSSLQFRPPRERGLWPAFVLAAGVHVVLVALLLSGLQGPRNACTGPNTMVAGHVVSLPLTSSVMRGANQPWTPRAPTASAQSLAANESVAVARHRSNTVKPQHLHSPALRIARAVAAPKTAPVDEMTIAPQADESADREREARLAAMQALAGKPLPESGVVASPEYAVKVARWVRANVVAPFNIQGNPSAVIAVTCTPSGALLSVKLQRPSGNPRWDRAVLAAVEKSDPMPSDVNGATPASFVVTFQPKG</sequence>
<evidence type="ECO:0000313" key="7">
    <source>
        <dbReference type="Proteomes" id="UP000305539"/>
    </source>
</evidence>
<evidence type="ECO:0000256" key="4">
    <source>
        <dbReference type="ARBA" id="ARBA00023136"/>
    </source>
</evidence>
<evidence type="ECO:0000256" key="2">
    <source>
        <dbReference type="ARBA" id="ARBA00022692"/>
    </source>
</evidence>
<dbReference type="SUPFAM" id="SSF74653">
    <property type="entry name" value="TolA/TonB C-terminal domain"/>
    <property type="match status" value="1"/>
</dbReference>
<gene>
    <name evidence="6" type="ORF">FAZ69_00955</name>
</gene>
<dbReference type="InterPro" id="IPR006260">
    <property type="entry name" value="TonB/TolA_C"/>
</dbReference>
<dbReference type="Gene3D" id="3.30.1150.10">
    <property type="match status" value="1"/>
</dbReference>
<evidence type="ECO:0000256" key="1">
    <source>
        <dbReference type="ARBA" id="ARBA00004167"/>
    </source>
</evidence>
<dbReference type="AlphaFoldDB" id="A0A4U1IF51"/>
<accession>A0A4U1IF51</accession>
<organism evidence="6 7">
    <name type="scientific">Trinickia terrae</name>
    <dbReference type="NCBI Taxonomy" id="2571161"/>
    <lineage>
        <taxon>Bacteria</taxon>
        <taxon>Pseudomonadati</taxon>
        <taxon>Pseudomonadota</taxon>
        <taxon>Betaproteobacteria</taxon>
        <taxon>Burkholderiales</taxon>
        <taxon>Burkholderiaceae</taxon>
        <taxon>Trinickia</taxon>
    </lineage>
</organism>
<keyword evidence="4 5" id="KW-0472">Membrane</keyword>
<dbReference type="NCBIfam" id="TIGR01352">
    <property type="entry name" value="tonB_Cterm"/>
    <property type="match status" value="1"/>
</dbReference>
<dbReference type="Proteomes" id="UP000305539">
    <property type="component" value="Unassembled WGS sequence"/>
</dbReference>
<keyword evidence="2 5" id="KW-0812">Transmembrane</keyword>
<evidence type="ECO:0000256" key="3">
    <source>
        <dbReference type="ARBA" id="ARBA00022989"/>
    </source>
</evidence>
<dbReference type="RefSeq" id="WP_136892072.1">
    <property type="nucleotide sequence ID" value="NZ_SWJE01000001.1"/>
</dbReference>
<name>A0A4U1IF51_9BURK</name>
<keyword evidence="7" id="KW-1185">Reference proteome</keyword>
<proteinExistence type="predicted"/>
<feature type="transmembrane region" description="Helical" evidence="5">
    <location>
        <begin position="20"/>
        <end position="39"/>
    </location>
</feature>
<dbReference type="GO" id="GO:0016020">
    <property type="term" value="C:membrane"/>
    <property type="evidence" value="ECO:0007669"/>
    <property type="project" value="UniProtKB-SubCell"/>
</dbReference>
<protein>
    <submittedName>
        <fullName evidence="6">Cell envelope integrity protein TolA</fullName>
    </submittedName>
</protein>
<reference evidence="6 7" key="1">
    <citation type="submission" date="2019-04" db="EMBL/GenBank/DDBJ databases">
        <title>Trinickia sp. 7GSK02, isolated from subtropical forest soil.</title>
        <authorList>
            <person name="Gao Z.-H."/>
            <person name="Qiu L.-H."/>
        </authorList>
    </citation>
    <scope>NUCLEOTIDE SEQUENCE [LARGE SCALE GENOMIC DNA]</scope>
    <source>
        <strain evidence="6 7">7GSK02</strain>
    </source>
</reference>
<comment type="subcellular location">
    <subcellularLocation>
        <location evidence="1">Membrane</location>
        <topology evidence="1">Single-pass membrane protein</topology>
    </subcellularLocation>
</comment>
<dbReference type="Pfam" id="PF13103">
    <property type="entry name" value="TonB_2"/>
    <property type="match status" value="1"/>
</dbReference>
<dbReference type="EMBL" id="SWJE01000001">
    <property type="protein sequence ID" value="TKC92291.1"/>
    <property type="molecule type" value="Genomic_DNA"/>
</dbReference>
<evidence type="ECO:0000256" key="5">
    <source>
        <dbReference type="SAM" id="Phobius"/>
    </source>
</evidence>
<keyword evidence="3 5" id="KW-1133">Transmembrane helix</keyword>